<evidence type="ECO:0000313" key="3">
    <source>
        <dbReference type="Proteomes" id="UP000471705"/>
    </source>
</evidence>
<comment type="caution">
    <text evidence="2">The sequence shown here is derived from an EMBL/GenBank/DDBJ whole genome shotgun (WGS) entry which is preliminary data.</text>
</comment>
<gene>
    <name evidence="2" type="ORF">GR257_15250</name>
</gene>
<feature type="transmembrane region" description="Helical" evidence="1">
    <location>
        <begin position="74"/>
        <end position="93"/>
    </location>
</feature>
<keyword evidence="1" id="KW-0812">Transmembrane</keyword>
<keyword evidence="1" id="KW-1133">Transmembrane helix</keyword>
<evidence type="ECO:0000313" key="2">
    <source>
        <dbReference type="EMBL" id="NEK16202.1"/>
    </source>
</evidence>
<proteinExistence type="predicted"/>
<keyword evidence="1" id="KW-0472">Membrane</keyword>
<name>A0A7K3VHE3_RHILE</name>
<protein>
    <submittedName>
        <fullName evidence="2">Uncharacterized protein</fullName>
    </submittedName>
</protein>
<dbReference type="Proteomes" id="UP000471705">
    <property type="component" value="Unassembled WGS sequence"/>
</dbReference>
<feature type="transmembrane region" description="Helical" evidence="1">
    <location>
        <begin position="40"/>
        <end position="62"/>
    </location>
</feature>
<sequence length="136" mass="14931">MTLSFAQNANQTENKEFDRNDTTGMANILGFERVTSSYEFLLSISIVLLTIFILIFEFFVIFKAKHITFKPEDVLRLIVTTLVVCGTLFFLAAGFSSEQIAPAVGLFGTVVGYLLGSAEKNRSSSTEDGGDEPKNS</sequence>
<feature type="transmembrane region" description="Helical" evidence="1">
    <location>
        <begin position="99"/>
        <end position="116"/>
    </location>
</feature>
<organism evidence="2 3">
    <name type="scientific">Rhizobium leguminosarum</name>
    <dbReference type="NCBI Taxonomy" id="384"/>
    <lineage>
        <taxon>Bacteria</taxon>
        <taxon>Pseudomonadati</taxon>
        <taxon>Pseudomonadota</taxon>
        <taxon>Alphaproteobacteria</taxon>
        <taxon>Hyphomicrobiales</taxon>
        <taxon>Rhizobiaceae</taxon>
        <taxon>Rhizobium/Agrobacterium group</taxon>
        <taxon>Rhizobium</taxon>
    </lineage>
</organism>
<dbReference type="RefSeq" id="WP_164047209.1">
    <property type="nucleotide sequence ID" value="NZ_WUFV01000007.1"/>
</dbReference>
<dbReference type="AlphaFoldDB" id="A0A7K3VHE3"/>
<accession>A0A7K3VHE3</accession>
<evidence type="ECO:0000256" key="1">
    <source>
        <dbReference type="SAM" id="Phobius"/>
    </source>
</evidence>
<reference evidence="2 3" key="1">
    <citation type="submission" date="2019-12" db="EMBL/GenBank/DDBJ databases">
        <title>Rhizobium genotypes associated with high levels of biological nitrogen fixation by grain legumes in a temperate-maritime cropping system.</title>
        <authorList>
            <person name="Maluk M."/>
            <person name="Francesc Ferrando Molina F."/>
            <person name="Lopez Del Egido L."/>
            <person name="Lafos M."/>
            <person name="Langarica-Fuentes A."/>
            <person name="Gebre Yohannes G."/>
            <person name="Young M.W."/>
            <person name="Martin P."/>
            <person name="Gantlett R."/>
            <person name="Kenicer G."/>
            <person name="Hawes C."/>
            <person name="Begg G.S."/>
            <person name="Quilliam R.S."/>
            <person name="Squire G.R."/>
            <person name="Poole P.S."/>
            <person name="Young P.W."/>
            <person name="Iannetta P.M."/>
            <person name="James E.K."/>
        </authorList>
    </citation>
    <scope>NUCLEOTIDE SEQUENCE [LARGE SCALE GENOMIC DNA]</scope>
    <source>
        <strain evidence="2 3">JHI54</strain>
    </source>
</reference>
<dbReference type="EMBL" id="WUFV01000007">
    <property type="protein sequence ID" value="NEK16202.1"/>
    <property type="molecule type" value="Genomic_DNA"/>
</dbReference>